<evidence type="ECO:0000313" key="3">
    <source>
        <dbReference type="Proteomes" id="UP000001203"/>
    </source>
</evidence>
<dbReference type="KEGG" id="cyt:cce_2405"/>
<evidence type="ECO:0000313" key="2">
    <source>
        <dbReference type="EMBL" id="ACB51754.1"/>
    </source>
</evidence>
<proteinExistence type="predicted"/>
<accession>B1WRA5</accession>
<feature type="region of interest" description="Disordered" evidence="1">
    <location>
        <begin position="161"/>
        <end position="202"/>
    </location>
</feature>
<dbReference type="OrthoDB" id="558016at2"/>
<keyword evidence="3" id="KW-1185">Reference proteome</keyword>
<dbReference type="InterPro" id="IPR031975">
    <property type="entry name" value="Pilin_GH"/>
</dbReference>
<evidence type="ECO:0000256" key="1">
    <source>
        <dbReference type="SAM" id="MobiDB-lite"/>
    </source>
</evidence>
<gene>
    <name evidence="2" type="ordered locus">cce_2405</name>
</gene>
<protein>
    <submittedName>
        <fullName evidence="2">Uncharacterized protein</fullName>
    </submittedName>
</protein>
<name>B1WRA5_CROS5</name>
<dbReference type="Proteomes" id="UP000001203">
    <property type="component" value="Chromosome circular"/>
</dbReference>
<sequence length="202" mass="22327">MMQPLTKQQRWITGTLAGLLLGTSLVGVAVKTQAEEEVKPEQAEQEQVMSKEEQAKQAQAKALKLVTKMTEAQRSYYEKNGEFKVVIDEIAEDLDLTLPSSFNYAIRTSFQGAYIYVLPSKSPLADQLKAYVGGAFIKSPQKDSENENQKQEIVTIICETTETGRRRPADPQIARAKEVNSTTEPSLSCADSTVPAPKSNQK</sequence>
<organism evidence="2 3">
    <name type="scientific">Crocosphaera subtropica (strain ATCC 51142 / BH68)</name>
    <name type="common">Cyanothece sp. (strain ATCC 51142)</name>
    <dbReference type="NCBI Taxonomy" id="43989"/>
    <lineage>
        <taxon>Bacteria</taxon>
        <taxon>Bacillati</taxon>
        <taxon>Cyanobacteriota</taxon>
        <taxon>Cyanophyceae</taxon>
        <taxon>Oscillatoriophycideae</taxon>
        <taxon>Chroococcales</taxon>
        <taxon>Aphanothecaceae</taxon>
        <taxon>Crocosphaera</taxon>
        <taxon>Crocosphaera subtropica</taxon>
    </lineage>
</organism>
<dbReference type="AlphaFoldDB" id="B1WRA5"/>
<dbReference type="HOGENOM" id="CLU_1352760_0_0_3"/>
<dbReference type="Pfam" id="PF16734">
    <property type="entry name" value="Pilin_GH"/>
    <property type="match status" value="1"/>
</dbReference>
<feature type="compositionally biased region" description="Polar residues" evidence="1">
    <location>
        <begin position="179"/>
        <end position="191"/>
    </location>
</feature>
<dbReference type="eggNOG" id="ENOG5033W75">
    <property type="taxonomic scope" value="Bacteria"/>
</dbReference>
<dbReference type="EMBL" id="CP000806">
    <property type="protein sequence ID" value="ACB51754.1"/>
    <property type="molecule type" value="Genomic_DNA"/>
</dbReference>
<dbReference type="RefSeq" id="WP_009544900.1">
    <property type="nucleotide sequence ID" value="NC_010546.1"/>
</dbReference>
<reference evidence="2 3" key="1">
    <citation type="journal article" date="2008" name="Proc. Natl. Acad. Sci. U.S.A.">
        <title>The genome of Cyanothece 51142, a unicellular diazotrophic cyanobacterium important in the marine nitrogen cycle.</title>
        <authorList>
            <person name="Welsh E.A."/>
            <person name="Liberton M."/>
            <person name="Stoeckel J."/>
            <person name="Loh T."/>
            <person name="Elvitigala T."/>
            <person name="Wang C."/>
            <person name="Wollam A."/>
            <person name="Fulton R.S."/>
            <person name="Clifton S.W."/>
            <person name="Jacobs J.M."/>
            <person name="Aurora R."/>
            <person name="Ghosh B.K."/>
            <person name="Sherman L.A."/>
            <person name="Smith R.D."/>
            <person name="Wilson R.K."/>
            <person name="Pakrasi H.B."/>
        </authorList>
    </citation>
    <scope>NUCLEOTIDE SEQUENCE [LARGE SCALE GENOMIC DNA]</scope>
    <source>
        <strain evidence="3">ATCC 51142 / BH68</strain>
    </source>
</reference>